<dbReference type="OrthoDB" id="9803027at2"/>
<dbReference type="EC" id="3.5.2.5" evidence="5"/>
<keyword evidence="11" id="KW-1185">Reference proteome</keyword>
<reference evidence="10 11" key="1">
    <citation type="submission" date="2018-10" db="EMBL/GenBank/DDBJ databases">
        <authorList>
            <person name="Li J."/>
        </authorList>
    </citation>
    <scope>NUCLEOTIDE SEQUENCE [LARGE SCALE GENOMIC DNA]</scope>
    <source>
        <strain evidence="10 11">JCM 11654</strain>
    </source>
</reference>
<dbReference type="Pfam" id="PF01979">
    <property type="entry name" value="Amidohydro_1"/>
    <property type="match status" value="1"/>
</dbReference>
<comment type="subunit">
    <text evidence="4">Homotetramer.</text>
</comment>
<sequence length="460" mass="48684">MFATPKTGENPNTQPLVAPDLIIHAERALIDGVLRPGSVHVTGGRITAITALDPAPDPAVPGITLPPSQVLLPGLVDTHVHVNEPGRTEWEGFDSATRAAARGGVTTLLDMPLNSIPVTTTVAALEEKLAAAIPQLRVDVGFWGGAVPENGADLRPLHEAGVFGFKAFLAPSGIDEFGHLTEPELNTVLAALAEDDALLIVHAESPAVLDAQPESVDGGYPEFLRSRPEEAERDAIRMVIEGLERTGGRAHILHLSAASALDQIRAAKAAGLRLSVETCPHYLGLSAEEVPAGGTEFKCCPPIRDAGNRAALWAALIDGTIDTIASDHSPSTIEQKRRGDGDFRVAWGGVSGLEVELPVVWTAAREFGMPLERVIRLLAEAPARLVGLSDVGSIAVGNRAHLIAFDPDAAFTVHAEHLAHRNKISAFDGRTLHGVVERVWLHGAELTEDSAPSGQVRRRG</sequence>
<keyword evidence="7 10" id="KW-0378">Hydrolase</keyword>
<dbReference type="PANTHER" id="PTHR43668">
    <property type="entry name" value="ALLANTOINASE"/>
    <property type="match status" value="1"/>
</dbReference>
<evidence type="ECO:0000256" key="2">
    <source>
        <dbReference type="ARBA" id="ARBA00004968"/>
    </source>
</evidence>
<dbReference type="InterPro" id="IPR011059">
    <property type="entry name" value="Metal-dep_hydrolase_composite"/>
</dbReference>
<evidence type="ECO:0000256" key="6">
    <source>
        <dbReference type="ARBA" id="ARBA00022723"/>
    </source>
</evidence>
<accession>A0A3L7AUL8</accession>
<keyword evidence="8" id="KW-0862">Zinc</keyword>
<gene>
    <name evidence="10" type="primary">allB</name>
    <name evidence="10" type="ORF">D9V34_02540</name>
</gene>
<name>A0A3L7AUL8_9MICO</name>
<dbReference type="PANTHER" id="PTHR43668:SF2">
    <property type="entry name" value="ALLANTOINASE"/>
    <property type="match status" value="1"/>
</dbReference>
<dbReference type="SUPFAM" id="SSF51338">
    <property type="entry name" value="Composite domain of metallo-dependent hydrolases"/>
    <property type="match status" value="1"/>
</dbReference>
<dbReference type="InterPro" id="IPR006680">
    <property type="entry name" value="Amidohydro-rel"/>
</dbReference>
<comment type="caution">
    <text evidence="10">The sequence shown here is derived from an EMBL/GenBank/DDBJ whole genome shotgun (WGS) entry which is preliminary data.</text>
</comment>
<dbReference type="GO" id="GO:0004038">
    <property type="term" value="F:allantoinase activity"/>
    <property type="evidence" value="ECO:0007669"/>
    <property type="project" value="UniProtKB-EC"/>
</dbReference>
<dbReference type="SUPFAM" id="SSF51556">
    <property type="entry name" value="Metallo-dependent hydrolases"/>
    <property type="match status" value="1"/>
</dbReference>
<dbReference type="InterPro" id="IPR050138">
    <property type="entry name" value="DHOase/Allantoinase_Hydrolase"/>
</dbReference>
<evidence type="ECO:0000256" key="4">
    <source>
        <dbReference type="ARBA" id="ARBA00011881"/>
    </source>
</evidence>
<evidence type="ECO:0000256" key="5">
    <source>
        <dbReference type="ARBA" id="ARBA00012863"/>
    </source>
</evidence>
<dbReference type="EMBL" id="RCUY01000002">
    <property type="protein sequence ID" value="RLP84219.1"/>
    <property type="molecule type" value="Genomic_DNA"/>
</dbReference>
<evidence type="ECO:0000256" key="3">
    <source>
        <dbReference type="ARBA" id="ARBA00010368"/>
    </source>
</evidence>
<proteinExistence type="inferred from homology"/>
<evidence type="ECO:0000256" key="1">
    <source>
        <dbReference type="ARBA" id="ARBA00001947"/>
    </source>
</evidence>
<evidence type="ECO:0000313" key="10">
    <source>
        <dbReference type="EMBL" id="RLP84219.1"/>
    </source>
</evidence>
<feature type="domain" description="Amidohydrolase-related" evidence="9">
    <location>
        <begin position="70"/>
        <end position="443"/>
    </location>
</feature>
<comment type="similarity">
    <text evidence="3">Belongs to the metallo-dependent hydrolases superfamily. Allantoinase family.</text>
</comment>
<dbReference type="GO" id="GO:0008270">
    <property type="term" value="F:zinc ion binding"/>
    <property type="evidence" value="ECO:0007669"/>
    <property type="project" value="InterPro"/>
</dbReference>
<dbReference type="GO" id="GO:0005737">
    <property type="term" value="C:cytoplasm"/>
    <property type="evidence" value="ECO:0007669"/>
    <property type="project" value="TreeGrafter"/>
</dbReference>
<comment type="cofactor">
    <cofactor evidence="1">
        <name>Zn(2+)</name>
        <dbReference type="ChEBI" id="CHEBI:29105"/>
    </cofactor>
</comment>
<dbReference type="AlphaFoldDB" id="A0A3L7AUL8"/>
<dbReference type="GO" id="GO:0000256">
    <property type="term" value="P:allantoin catabolic process"/>
    <property type="evidence" value="ECO:0007669"/>
    <property type="project" value="InterPro"/>
</dbReference>
<dbReference type="InterPro" id="IPR017593">
    <property type="entry name" value="Allantoinase"/>
</dbReference>
<evidence type="ECO:0000259" key="9">
    <source>
        <dbReference type="Pfam" id="PF01979"/>
    </source>
</evidence>
<evidence type="ECO:0000256" key="7">
    <source>
        <dbReference type="ARBA" id="ARBA00022801"/>
    </source>
</evidence>
<dbReference type="InterPro" id="IPR032466">
    <property type="entry name" value="Metal_Hydrolase"/>
</dbReference>
<evidence type="ECO:0000256" key="8">
    <source>
        <dbReference type="ARBA" id="ARBA00022833"/>
    </source>
</evidence>
<dbReference type="NCBIfam" id="TIGR03178">
    <property type="entry name" value="allantoinase"/>
    <property type="match status" value="1"/>
</dbReference>
<organism evidence="10 11">
    <name type="scientific">Mycetocola lacteus</name>
    <dbReference type="NCBI Taxonomy" id="76637"/>
    <lineage>
        <taxon>Bacteria</taxon>
        <taxon>Bacillati</taxon>
        <taxon>Actinomycetota</taxon>
        <taxon>Actinomycetes</taxon>
        <taxon>Micrococcales</taxon>
        <taxon>Microbacteriaceae</taxon>
        <taxon>Mycetocola</taxon>
    </lineage>
</organism>
<evidence type="ECO:0000313" key="11">
    <source>
        <dbReference type="Proteomes" id="UP000269438"/>
    </source>
</evidence>
<comment type="pathway">
    <text evidence="2">Nitrogen metabolism; (S)-allantoin degradation; allantoate from (S)-allantoin: step 1/1.</text>
</comment>
<dbReference type="GO" id="GO:0006145">
    <property type="term" value="P:purine nucleobase catabolic process"/>
    <property type="evidence" value="ECO:0007669"/>
    <property type="project" value="TreeGrafter"/>
</dbReference>
<dbReference type="Gene3D" id="3.20.20.140">
    <property type="entry name" value="Metal-dependent hydrolases"/>
    <property type="match status" value="1"/>
</dbReference>
<keyword evidence="6" id="KW-0479">Metal-binding</keyword>
<dbReference type="RefSeq" id="WP_121687815.1">
    <property type="nucleotide sequence ID" value="NZ_RCUY01000002.1"/>
</dbReference>
<protein>
    <recommendedName>
        <fullName evidence="5">allantoinase</fullName>
        <ecNumber evidence="5">3.5.2.5</ecNumber>
    </recommendedName>
</protein>
<dbReference type="GO" id="GO:0050897">
    <property type="term" value="F:cobalt ion binding"/>
    <property type="evidence" value="ECO:0007669"/>
    <property type="project" value="InterPro"/>
</dbReference>
<dbReference type="Proteomes" id="UP000269438">
    <property type="component" value="Unassembled WGS sequence"/>
</dbReference>